<keyword evidence="5 10" id="KW-0547">Nucleotide-binding</keyword>
<keyword evidence="4" id="KW-0479">Metal-binding</keyword>
<evidence type="ECO:0000256" key="6">
    <source>
        <dbReference type="ARBA" id="ARBA00022840"/>
    </source>
</evidence>
<dbReference type="AlphaFoldDB" id="A0A8S0WH98"/>
<evidence type="ECO:0000256" key="5">
    <source>
        <dbReference type="ARBA" id="ARBA00022741"/>
    </source>
</evidence>
<dbReference type="InterPro" id="IPR001025">
    <property type="entry name" value="BAH_dom"/>
</dbReference>
<dbReference type="CDD" id="cd00009">
    <property type="entry name" value="AAA"/>
    <property type="match status" value="1"/>
</dbReference>
<keyword evidence="9 10" id="KW-0539">Nucleus</keyword>
<dbReference type="PROSITE" id="PS51038">
    <property type="entry name" value="BAH"/>
    <property type="match status" value="1"/>
</dbReference>
<feature type="compositionally biased region" description="Acidic residues" evidence="11">
    <location>
        <begin position="358"/>
        <end position="383"/>
    </location>
</feature>
<feature type="compositionally biased region" description="Acidic residues" evidence="11">
    <location>
        <begin position="337"/>
        <end position="351"/>
    </location>
</feature>
<keyword evidence="6 10" id="KW-0067">ATP-binding</keyword>
<keyword evidence="3 10" id="KW-0235">DNA replication</keyword>
<evidence type="ECO:0000256" key="4">
    <source>
        <dbReference type="ARBA" id="ARBA00022723"/>
    </source>
</evidence>
<dbReference type="InterPro" id="IPR027417">
    <property type="entry name" value="P-loop_NTPase"/>
</dbReference>
<evidence type="ECO:0000256" key="8">
    <source>
        <dbReference type="ARBA" id="ARBA00023125"/>
    </source>
</evidence>
<dbReference type="GO" id="GO:0005524">
    <property type="term" value="F:ATP binding"/>
    <property type="evidence" value="ECO:0007669"/>
    <property type="project" value="UniProtKB-KW"/>
</dbReference>
<dbReference type="InterPro" id="IPR043151">
    <property type="entry name" value="BAH_sf"/>
</dbReference>
<dbReference type="SMART" id="SM00382">
    <property type="entry name" value="AAA"/>
    <property type="match status" value="1"/>
</dbReference>
<dbReference type="Gene3D" id="2.30.30.490">
    <property type="match status" value="1"/>
</dbReference>
<feature type="region of interest" description="Disordered" evidence="11">
    <location>
        <begin position="281"/>
        <end position="438"/>
    </location>
</feature>
<dbReference type="SUPFAM" id="SSF52540">
    <property type="entry name" value="P-loop containing nucleoside triphosphate hydrolases"/>
    <property type="match status" value="1"/>
</dbReference>
<dbReference type="PANTHER" id="PTHR10763:SF23">
    <property type="entry name" value="ORIGIN RECOGNITION COMPLEX SUBUNIT 1"/>
    <property type="match status" value="1"/>
</dbReference>
<dbReference type="Proteomes" id="UP000467700">
    <property type="component" value="Unassembled WGS sequence"/>
</dbReference>
<dbReference type="OrthoDB" id="1926878at2759"/>
<dbReference type="InterPro" id="IPR003959">
    <property type="entry name" value="ATPase_AAA_core"/>
</dbReference>
<evidence type="ECO:0000256" key="7">
    <source>
        <dbReference type="ARBA" id="ARBA00022842"/>
    </source>
</evidence>
<comment type="function">
    <text evidence="10">Component of the origin recognition complex (ORC) that binds origins of replication. DNA-binding is ATP-dependent, however specific DNA sequences that define origins of replication have not been identified so far. ORC is required to assemble the pre-replication complex necessary to initiate DNA replication.</text>
</comment>
<name>A0A8S0WH98_CYCAE</name>
<evidence type="ECO:0000259" key="12">
    <source>
        <dbReference type="PROSITE" id="PS51038"/>
    </source>
</evidence>
<feature type="domain" description="BAH" evidence="12">
    <location>
        <begin position="91"/>
        <end position="274"/>
    </location>
</feature>
<evidence type="ECO:0000313" key="14">
    <source>
        <dbReference type="Proteomes" id="UP000467700"/>
    </source>
</evidence>
<dbReference type="Pfam" id="PF22606">
    <property type="entry name" value="Cdc6-ORC-like_ATPase_lid"/>
    <property type="match status" value="1"/>
</dbReference>
<accession>A0A8S0WH98</accession>
<evidence type="ECO:0000256" key="10">
    <source>
        <dbReference type="RuleBase" id="RU365058"/>
    </source>
</evidence>
<sequence length="877" mass="98902">MATPSANTADKNVLECVWASKPTYTRRTIPELDLLPEEQEQNGLEDATEDVGDDKDAEERETVFYEAFRMKRKATAFRGSKRMLAGKTELHTYRLGDTVMVETDTLYIMKKPPSVGVIVAMWETRANDGEQQQTDSSSMRIRVHWFLRPKEMASIRAKREHEENEIYYSLATRVVVTPAVILTRCLVSAELHPTGKKSEPKRTAGWDLVPVTPSKRRPSSPLKRSTRFSTPSEDDSEEDSEKQVDETSFVNDPDKMFYCRLAVDSRRGIFYDFNWEKHHRDALARSKPPTEDSTQGPSKEPSRPWGEGSSWDVVEQKKPKRPTTTKAAKARDRPDEEISESEADDSSDFEEDGSRAESDEEMETDEENEDSQGAATDEEDMDTIDSLRTPSKKRGQRADATTPRKNKRSRTLAHPTPHSKAALKRRWKKTMDLSSSPRKRRATFAIRFPEQSLTFQASMAHLPKDPWLRSMHALHVGSRPDALPCREDEYERVLRCVGELLEEGSGGCIYISGVPGTGKTATVHTIVRELKRMAQNSEINPFTYVEINGLKIPEPSAAYSLLWEGISGHDVAKEGHLRVGAKESLKALTRHFTTGNRGPEGHACVVLMDELDQLVTPKQDVVYNFFNWPTLVGSKLVVIAVANTMDLPERVMTGRVRSRLGMIRINFQPYTREQLEKIVEARLASAKEGLEDEEGASQVIIAPDAIKFASMTVSRITGDARRVLDICRRAVELVQPTKGTVKAPHVREVVNMMQNSPTAAYLRDLSFHERLMLTSLIKCVKREGVEEIKWSEVEYQHLTYVDVLTSEDDPKRKPTPYELMIVLDSLVASRAVVVEDGAAVARKPPGERRLLLNLEQGEVERVLGDVGGQRWKAVLSN</sequence>
<dbReference type="Pfam" id="PF00004">
    <property type="entry name" value="AAA"/>
    <property type="match status" value="1"/>
</dbReference>
<feature type="region of interest" description="Disordered" evidence="11">
    <location>
        <begin position="31"/>
        <end position="56"/>
    </location>
</feature>
<comment type="subcellular location">
    <subcellularLocation>
        <location evidence="1 10">Nucleus</location>
    </subcellularLocation>
</comment>
<dbReference type="GO" id="GO:0016887">
    <property type="term" value="F:ATP hydrolysis activity"/>
    <property type="evidence" value="ECO:0007669"/>
    <property type="project" value="InterPro"/>
</dbReference>
<comment type="similarity">
    <text evidence="2 10">Belongs to the ORC1 family.</text>
</comment>
<dbReference type="InterPro" id="IPR054425">
    <property type="entry name" value="Cdc6_ORC1-like_ATPase_lid"/>
</dbReference>
<dbReference type="GO" id="GO:0005664">
    <property type="term" value="C:nuclear origin of replication recognition complex"/>
    <property type="evidence" value="ECO:0007669"/>
    <property type="project" value="TreeGrafter"/>
</dbReference>
<dbReference type="InterPro" id="IPR003593">
    <property type="entry name" value="AAA+_ATPase"/>
</dbReference>
<feature type="compositionally biased region" description="Basic and acidic residues" evidence="11">
    <location>
        <begin position="281"/>
        <end position="290"/>
    </location>
</feature>
<organism evidence="13 14">
    <name type="scientific">Cyclocybe aegerita</name>
    <name type="common">Black poplar mushroom</name>
    <name type="synonym">Agrocybe aegerita</name>
    <dbReference type="NCBI Taxonomy" id="1973307"/>
    <lineage>
        <taxon>Eukaryota</taxon>
        <taxon>Fungi</taxon>
        <taxon>Dikarya</taxon>
        <taxon>Basidiomycota</taxon>
        <taxon>Agaricomycotina</taxon>
        <taxon>Agaricomycetes</taxon>
        <taxon>Agaricomycetidae</taxon>
        <taxon>Agaricales</taxon>
        <taxon>Agaricineae</taxon>
        <taxon>Bolbitiaceae</taxon>
        <taxon>Cyclocybe</taxon>
    </lineage>
</organism>
<comment type="caution">
    <text evidence="13">The sequence shown here is derived from an EMBL/GenBank/DDBJ whole genome shotgun (WGS) entry which is preliminary data.</text>
</comment>
<protein>
    <recommendedName>
        <fullName evidence="10">Origin recognition complex subunit 1</fullName>
    </recommendedName>
</protein>
<dbReference type="GO" id="GO:0046872">
    <property type="term" value="F:metal ion binding"/>
    <property type="evidence" value="ECO:0007669"/>
    <property type="project" value="UniProtKB-KW"/>
</dbReference>
<dbReference type="FunFam" id="3.40.50.300:FF:000199">
    <property type="entry name" value="Origin recognition complex subunit 1"/>
    <property type="match status" value="1"/>
</dbReference>
<dbReference type="InterPro" id="IPR050311">
    <property type="entry name" value="ORC1/CDC6"/>
</dbReference>
<dbReference type="GO" id="GO:0003682">
    <property type="term" value="F:chromatin binding"/>
    <property type="evidence" value="ECO:0007669"/>
    <property type="project" value="InterPro"/>
</dbReference>
<dbReference type="Pfam" id="PF01426">
    <property type="entry name" value="BAH"/>
    <property type="match status" value="1"/>
</dbReference>
<feature type="region of interest" description="Disordered" evidence="11">
    <location>
        <begin position="192"/>
        <end position="248"/>
    </location>
</feature>
<dbReference type="PANTHER" id="PTHR10763">
    <property type="entry name" value="CELL DIVISION CONTROL PROTEIN 6-RELATED"/>
    <property type="match status" value="1"/>
</dbReference>
<dbReference type="EMBL" id="CACVBS010000079">
    <property type="protein sequence ID" value="CAA7269480.1"/>
    <property type="molecule type" value="Genomic_DNA"/>
</dbReference>
<keyword evidence="8 10" id="KW-0238">DNA-binding</keyword>
<evidence type="ECO:0000256" key="9">
    <source>
        <dbReference type="ARBA" id="ARBA00023242"/>
    </source>
</evidence>
<dbReference type="Gene3D" id="3.40.50.300">
    <property type="entry name" value="P-loop containing nucleotide triphosphate hydrolases"/>
    <property type="match status" value="1"/>
</dbReference>
<proteinExistence type="inferred from homology"/>
<reference evidence="13 14" key="1">
    <citation type="submission" date="2020-01" db="EMBL/GenBank/DDBJ databases">
        <authorList>
            <person name="Gupta K D."/>
        </authorList>
    </citation>
    <scope>NUCLEOTIDE SEQUENCE [LARGE SCALE GENOMIC DNA]</scope>
</reference>
<comment type="subunit">
    <text evidence="10">ORC is composed of six subunits.</text>
</comment>
<keyword evidence="7" id="KW-0460">Magnesium</keyword>
<evidence type="ECO:0000256" key="11">
    <source>
        <dbReference type="SAM" id="MobiDB-lite"/>
    </source>
</evidence>
<dbReference type="GO" id="GO:0033314">
    <property type="term" value="P:mitotic DNA replication checkpoint signaling"/>
    <property type="evidence" value="ECO:0007669"/>
    <property type="project" value="TreeGrafter"/>
</dbReference>
<evidence type="ECO:0000256" key="3">
    <source>
        <dbReference type="ARBA" id="ARBA00022705"/>
    </source>
</evidence>
<evidence type="ECO:0000256" key="2">
    <source>
        <dbReference type="ARBA" id="ARBA00008398"/>
    </source>
</evidence>
<evidence type="ECO:0000256" key="1">
    <source>
        <dbReference type="ARBA" id="ARBA00004123"/>
    </source>
</evidence>
<dbReference type="GO" id="GO:0006270">
    <property type="term" value="P:DNA replication initiation"/>
    <property type="evidence" value="ECO:0007669"/>
    <property type="project" value="TreeGrafter"/>
</dbReference>
<feature type="compositionally biased region" description="Acidic residues" evidence="11">
    <location>
        <begin position="46"/>
        <end position="56"/>
    </location>
</feature>
<keyword evidence="14" id="KW-1185">Reference proteome</keyword>
<dbReference type="GO" id="GO:0003688">
    <property type="term" value="F:DNA replication origin binding"/>
    <property type="evidence" value="ECO:0007669"/>
    <property type="project" value="TreeGrafter"/>
</dbReference>
<evidence type="ECO:0000313" key="13">
    <source>
        <dbReference type="EMBL" id="CAA7269480.1"/>
    </source>
</evidence>
<gene>
    <name evidence="13" type="ORF">AAE3_LOCUS11779</name>
</gene>